<dbReference type="InterPro" id="IPR052875">
    <property type="entry name" value="CRISPR_assoc_ribonuclease"/>
</dbReference>
<dbReference type="PANTHER" id="PTHR37169:SF2">
    <property type="entry name" value="CRISPR SYSTEM CMR SUBUNIT CMR3"/>
    <property type="match status" value="1"/>
</dbReference>
<dbReference type="EnsemblBacteria" id="ACB07195">
    <property type="protein sequence ID" value="ACB07195"/>
    <property type="gene ID" value="Kcr_0442"/>
</dbReference>
<dbReference type="AlphaFoldDB" id="B1L416"/>
<organism evidence="1 2">
    <name type="scientific">Korarchaeum cryptofilum (strain OPF8)</name>
    <dbReference type="NCBI Taxonomy" id="374847"/>
    <lineage>
        <taxon>Archaea</taxon>
        <taxon>Thermoproteota</taxon>
        <taxon>Candidatus Korarchaeia</taxon>
        <taxon>Candidatus Korarchaeales</taxon>
        <taxon>Candidatus Korarchaeaceae</taxon>
        <taxon>Candidatus Korarchaeum</taxon>
    </lineage>
</organism>
<keyword evidence="2" id="KW-1185">Reference proteome</keyword>
<dbReference type="GeneID" id="6093726"/>
<gene>
    <name evidence="1" type="ordered locus">Kcr_0442</name>
</gene>
<dbReference type="OrthoDB" id="44163at2157"/>
<protein>
    <submittedName>
        <fullName evidence="1">CRISPR system related protein, RAMP superfamily</fullName>
    </submittedName>
</protein>
<evidence type="ECO:0000313" key="2">
    <source>
        <dbReference type="Proteomes" id="UP000001686"/>
    </source>
</evidence>
<dbReference type="PANTHER" id="PTHR37169">
    <property type="entry name" value="CRISPR SYSTEM ENDORIBONUCLEASE CSX1-RELATED"/>
    <property type="match status" value="1"/>
</dbReference>
<evidence type="ECO:0000313" key="1">
    <source>
        <dbReference type="EMBL" id="ACB07195.1"/>
    </source>
</evidence>
<dbReference type="InParanoid" id="B1L416"/>
<dbReference type="eggNOG" id="arCOG02665">
    <property type="taxonomic scope" value="Archaea"/>
</dbReference>
<sequence>MYRAAFRSLEPYLFRGPGEFDPSARGVYSWASSLLAPSPSTTAGALATVREHIDTGSMSWDEAYSRVLGVRMRGPYLRKGSVIYVEDRVDGKFIRLEDVEEYCRLKRDLSKGSEEKLREILSRGFSPKELTVTGIGLKTRREMLKVADEDRGLIYTATFIDYLSDMELDTTIEFDLVSGEIETGRYVVRLGGEGRVSLLEISEADNYICDIPERAHLLYVLSPILYETGRDFIEILREEIGEAEVYGKIDLLGTGYSEIRKRRKPIYQALLPGSVIFLERGVEGREVYEKGIGVGRELGFGSVIPVGGDGR</sequence>
<dbReference type="HOGENOM" id="CLU_884601_0_0_2"/>
<name>B1L416_KORCO</name>
<dbReference type="RefSeq" id="WP_012309092.1">
    <property type="nucleotide sequence ID" value="NC_010482.1"/>
</dbReference>
<dbReference type="Proteomes" id="UP000001686">
    <property type="component" value="Chromosome"/>
</dbReference>
<dbReference type="EMBL" id="CP000968">
    <property type="protein sequence ID" value="ACB07195.1"/>
    <property type="molecule type" value="Genomic_DNA"/>
</dbReference>
<proteinExistence type="predicted"/>
<dbReference type="KEGG" id="kcr:Kcr_0442"/>
<dbReference type="STRING" id="374847.Kcr_0442"/>
<accession>B1L416</accession>
<reference evidence="1 2" key="1">
    <citation type="journal article" date="2008" name="Proc. Natl. Acad. Sci. U.S.A.">
        <title>A korarchaeal genome reveals new insights into the evolution of the Archaea.</title>
        <authorList>
            <person name="Elkins J.G."/>
            <person name="Podar M."/>
            <person name="Graham D.E."/>
            <person name="Makarova K.S."/>
            <person name="Wolf Y."/>
            <person name="Randau L."/>
            <person name="Hedlund B.P."/>
            <person name="Brochier-Armanet C."/>
            <person name="Kunin V."/>
            <person name="Anderson I."/>
            <person name="Lapidus A."/>
            <person name="Goltsman E."/>
            <person name="Barry K."/>
            <person name="Koonin E.V."/>
            <person name="Hugenholtz P."/>
            <person name="Kyrpides N."/>
            <person name="Wanner G."/>
            <person name="Richardson P."/>
            <person name="Keller M."/>
            <person name="Stetter K.O."/>
        </authorList>
    </citation>
    <scope>NUCLEOTIDE SEQUENCE [LARGE SCALE GENOMIC DNA]</scope>
    <source>
        <strain evidence="2">OPF8</strain>
    </source>
</reference>